<dbReference type="GO" id="GO:0090090">
    <property type="term" value="P:negative regulation of canonical Wnt signaling pathway"/>
    <property type="evidence" value="ECO:0007669"/>
    <property type="project" value="InterPro"/>
</dbReference>
<dbReference type="GO" id="GO:0060090">
    <property type="term" value="F:molecular adaptor activity"/>
    <property type="evidence" value="ECO:0007669"/>
    <property type="project" value="TreeGrafter"/>
</dbReference>
<feature type="region of interest" description="Disordered" evidence="3">
    <location>
        <begin position="24"/>
        <end position="92"/>
    </location>
</feature>
<evidence type="ECO:0000256" key="2">
    <source>
        <dbReference type="PROSITE-ProRule" id="PRU00069"/>
    </source>
</evidence>
<dbReference type="PANTHER" id="PTHR46102">
    <property type="entry name" value="AXIN"/>
    <property type="match status" value="1"/>
</dbReference>
<keyword evidence="1 2" id="KW-0879">Wnt signaling pathway</keyword>
<protein>
    <recommendedName>
        <fullName evidence="4">DIX domain-containing protein</fullName>
    </recommendedName>
</protein>
<dbReference type="Pfam" id="PF00778">
    <property type="entry name" value="DIX"/>
    <property type="match status" value="1"/>
</dbReference>
<dbReference type="PROSITE" id="PS50841">
    <property type="entry name" value="DIX"/>
    <property type="match status" value="1"/>
</dbReference>
<dbReference type="GO" id="GO:0008013">
    <property type="term" value="F:beta-catenin binding"/>
    <property type="evidence" value="ECO:0007669"/>
    <property type="project" value="TreeGrafter"/>
</dbReference>
<feature type="compositionally biased region" description="Polar residues" evidence="3">
    <location>
        <begin position="56"/>
        <end position="70"/>
    </location>
</feature>
<proteinExistence type="predicted"/>
<dbReference type="Gene3D" id="2.40.240.130">
    <property type="match status" value="1"/>
</dbReference>
<name>A0A1B6DGQ5_9HEMI</name>
<dbReference type="GO" id="GO:0005886">
    <property type="term" value="C:plasma membrane"/>
    <property type="evidence" value="ECO:0007669"/>
    <property type="project" value="TreeGrafter"/>
</dbReference>
<dbReference type="PANTHER" id="PTHR46102:SF2">
    <property type="entry name" value="AXIN"/>
    <property type="match status" value="1"/>
</dbReference>
<evidence type="ECO:0000313" key="5">
    <source>
        <dbReference type="EMBL" id="JAS24867.1"/>
    </source>
</evidence>
<dbReference type="SUPFAM" id="SSF54236">
    <property type="entry name" value="Ubiquitin-like"/>
    <property type="match status" value="1"/>
</dbReference>
<dbReference type="InterPro" id="IPR029071">
    <property type="entry name" value="Ubiquitin-like_domsf"/>
</dbReference>
<feature type="domain" description="DIX" evidence="4">
    <location>
        <begin position="156"/>
        <end position="238"/>
    </location>
</feature>
<dbReference type="GO" id="GO:0031625">
    <property type="term" value="F:ubiquitin protein ligase binding"/>
    <property type="evidence" value="ECO:0007669"/>
    <property type="project" value="TreeGrafter"/>
</dbReference>
<sequence length="238" mass="26502">SSSQFKDSRVLSWLMDSDKQQMCGGVLSTHSERDSNSSCSIGQSKSHRIRNVGSRGPQSRSTSLERSSNNPVQPAPAQPFVADPSMAPLPMPDTATQLEEARRRLMEDEGRSKSSRQRMGISGKTVGLSVDAAQSGGSTLRRGGKNSSGGKPDHPESHTTVVFSFCDEQFPYRTKIPNKPVTLRQFKEYLPKKGNYRYFFKTECEDLDMKVIQEEITDDNEVLPLWEGKIMAQVKPVE</sequence>
<dbReference type="GO" id="GO:0032436">
    <property type="term" value="P:positive regulation of proteasomal ubiquitin-dependent protein catabolic process"/>
    <property type="evidence" value="ECO:0007669"/>
    <property type="project" value="TreeGrafter"/>
</dbReference>
<dbReference type="InterPro" id="IPR001158">
    <property type="entry name" value="DIX"/>
</dbReference>
<dbReference type="InterPro" id="IPR043581">
    <property type="entry name" value="Axin-like"/>
</dbReference>
<feature type="region of interest" description="Disordered" evidence="3">
    <location>
        <begin position="104"/>
        <end position="158"/>
    </location>
</feature>
<dbReference type="EMBL" id="GEDC01012431">
    <property type="protein sequence ID" value="JAS24867.1"/>
    <property type="molecule type" value="Transcribed_RNA"/>
</dbReference>
<evidence type="ECO:0000256" key="3">
    <source>
        <dbReference type="SAM" id="MobiDB-lite"/>
    </source>
</evidence>
<dbReference type="GO" id="GO:0005634">
    <property type="term" value="C:nucleus"/>
    <property type="evidence" value="ECO:0007669"/>
    <property type="project" value="TreeGrafter"/>
</dbReference>
<accession>A0A1B6DGQ5</accession>
<dbReference type="SMART" id="SM00021">
    <property type="entry name" value="DAX"/>
    <property type="match status" value="1"/>
</dbReference>
<organism evidence="5">
    <name type="scientific">Clastoptera arizonana</name>
    <name type="common">Arizona spittle bug</name>
    <dbReference type="NCBI Taxonomy" id="38151"/>
    <lineage>
        <taxon>Eukaryota</taxon>
        <taxon>Metazoa</taxon>
        <taxon>Ecdysozoa</taxon>
        <taxon>Arthropoda</taxon>
        <taxon>Hexapoda</taxon>
        <taxon>Insecta</taxon>
        <taxon>Pterygota</taxon>
        <taxon>Neoptera</taxon>
        <taxon>Paraneoptera</taxon>
        <taxon>Hemiptera</taxon>
        <taxon>Auchenorrhyncha</taxon>
        <taxon>Cercopoidea</taxon>
        <taxon>Clastopteridae</taxon>
        <taxon>Clastoptera</taxon>
    </lineage>
</organism>
<dbReference type="InterPro" id="IPR038207">
    <property type="entry name" value="DIX_dom_sf"/>
</dbReference>
<gene>
    <name evidence="5" type="ORF">g.17205</name>
</gene>
<dbReference type="GO" id="GO:0019901">
    <property type="term" value="F:protein kinase binding"/>
    <property type="evidence" value="ECO:0007669"/>
    <property type="project" value="TreeGrafter"/>
</dbReference>
<reference evidence="5" key="1">
    <citation type="submission" date="2015-12" db="EMBL/GenBank/DDBJ databases">
        <title>De novo transcriptome assembly of four potential Pierce s Disease insect vectors from Arizona vineyards.</title>
        <authorList>
            <person name="Tassone E.E."/>
        </authorList>
    </citation>
    <scope>NUCLEOTIDE SEQUENCE</scope>
</reference>
<feature type="non-terminal residue" evidence="5">
    <location>
        <position position="1"/>
    </location>
</feature>
<evidence type="ECO:0000256" key="1">
    <source>
        <dbReference type="ARBA" id="ARBA00022687"/>
    </source>
</evidence>
<dbReference type="GO" id="GO:0048468">
    <property type="term" value="P:cell development"/>
    <property type="evidence" value="ECO:0007669"/>
    <property type="project" value="TreeGrafter"/>
</dbReference>
<dbReference type="AlphaFoldDB" id="A0A1B6DGQ5"/>
<dbReference type="GO" id="GO:0030877">
    <property type="term" value="C:beta-catenin destruction complex"/>
    <property type="evidence" value="ECO:0007669"/>
    <property type="project" value="TreeGrafter"/>
</dbReference>
<evidence type="ECO:0000259" key="4">
    <source>
        <dbReference type="PROSITE" id="PS50841"/>
    </source>
</evidence>
<dbReference type="GO" id="GO:0016055">
    <property type="term" value="P:Wnt signaling pathway"/>
    <property type="evidence" value="ECO:0007669"/>
    <property type="project" value="UniProtKB-KW"/>
</dbReference>